<evidence type="ECO:0000256" key="4">
    <source>
        <dbReference type="ARBA" id="ARBA00022496"/>
    </source>
</evidence>
<evidence type="ECO:0000313" key="13">
    <source>
        <dbReference type="EMBL" id="RXK56398.1"/>
    </source>
</evidence>
<keyword evidence="14" id="KW-1185">Reference proteome</keyword>
<keyword evidence="9" id="KW-0472">Membrane</keyword>
<dbReference type="EMBL" id="SDHX01000001">
    <property type="protein sequence ID" value="RXK56398.1"/>
    <property type="molecule type" value="Genomic_DNA"/>
</dbReference>
<name>A0A4Q1CBK8_9BACT</name>
<keyword evidence="4" id="KW-0410">Iron transport</keyword>
<dbReference type="GO" id="GO:0015344">
    <property type="term" value="F:siderophore uptake transmembrane transporter activity"/>
    <property type="evidence" value="ECO:0007669"/>
    <property type="project" value="TreeGrafter"/>
</dbReference>
<accession>A0A4Q1CBK8</accession>
<protein>
    <recommendedName>
        <fullName evidence="12">TonB-dependent receptor plug domain-containing protein</fullName>
    </recommendedName>
</protein>
<dbReference type="InterPro" id="IPR039426">
    <property type="entry name" value="TonB-dep_rcpt-like"/>
</dbReference>
<dbReference type="InterPro" id="IPR037066">
    <property type="entry name" value="Plug_dom_sf"/>
</dbReference>
<keyword evidence="3" id="KW-1134">Transmembrane beta strand</keyword>
<gene>
    <name evidence="13" type="ORF">ESB00_11175</name>
</gene>
<feature type="chain" id="PRO_5020317000" description="TonB-dependent receptor plug domain-containing protein" evidence="11">
    <location>
        <begin position="24"/>
        <end position="1119"/>
    </location>
</feature>
<keyword evidence="2" id="KW-0813">Transport</keyword>
<dbReference type="Proteomes" id="UP000290218">
    <property type="component" value="Unassembled WGS sequence"/>
</dbReference>
<feature type="signal peptide" evidence="11">
    <location>
        <begin position="1"/>
        <end position="23"/>
    </location>
</feature>
<evidence type="ECO:0000256" key="10">
    <source>
        <dbReference type="ARBA" id="ARBA00023237"/>
    </source>
</evidence>
<dbReference type="InterPro" id="IPR012910">
    <property type="entry name" value="Plug_dom"/>
</dbReference>
<evidence type="ECO:0000256" key="1">
    <source>
        <dbReference type="ARBA" id="ARBA00004571"/>
    </source>
</evidence>
<keyword evidence="10" id="KW-0998">Cell outer membrane</keyword>
<reference evidence="13 14" key="1">
    <citation type="submission" date="2019-01" db="EMBL/GenBank/DDBJ databases">
        <title>Lacunisphaera sp. strain TWA-58.</title>
        <authorList>
            <person name="Chen W.-M."/>
        </authorList>
    </citation>
    <scope>NUCLEOTIDE SEQUENCE [LARGE SCALE GENOMIC DNA]</scope>
    <source>
        <strain evidence="13 14">TWA-58</strain>
    </source>
</reference>
<evidence type="ECO:0000256" key="11">
    <source>
        <dbReference type="SAM" id="SignalP"/>
    </source>
</evidence>
<evidence type="ECO:0000256" key="6">
    <source>
        <dbReference type="ARBA" id="ARBA00022729"/>
    </source>
</evidence>
<keyword evidence="6 11" id="KW-0732">Signal</keyword>
<dbReference type="Pfam" id="PF07715">
    <property type="entry name" value="Plug"/>
    <property type="match status" value="1"/>
</dbReference>
<evidence type="ECO:0000256" key="5">
    <source>
        <dbReference type="ARBA" id="ARBA00022692"/>
    </source>
</evidence>
<evidence type="ECO:0000256" key="9">
    <source>
        <dbReference type="ARBA" id="ARBA00023136"/>
    </source>
</evidence>
<keyword evidence="8" id="KW-0406">Ion transport</keyword>
<comment type="subcellular location">
    <subcellularLocation>
        <location evidence="1">Cell outer membrane</location>
        <topology evidence="1">Multi-pass membrane protein</topology>
    </subcellularLocation>
</comment>
<evidence type="ECO:0000256" key="7">
    <source>
        <dbReference type="ARBA" id="ARBA00023004"/>
    </source>
</evidence>
<dbReference type="AlphaFoldDB" id="A0A4Q1CBK8"/>
<dbReference type="PANTHER" id="PTHR32552:SF68">
    <property type="entry name" value="FERRICHROME OUTER MEMBRANE TRANSPORTER_PHAGE RECEPTOR"/>
    <property type="match status" value="1"/>
</dbReference>
<dbReference type="OrthoDB" id="174101at2"/>
<feature type="domain" description="TonB-dependent receptor plug" evidence="12">
    <location>
        <begin position="73"/>
        <end position="186"/>
    </location>
</feature>
<proteinExistence type="predicted"/>
<evidence type="ECO:0000256" key="3">
    <source>
        <dbReference type="ARBA" id="ARBA00022452"/>
    </source>
</evidence>
<evidence type="ECO:0000256" key="2">
    <source>
        <dbReference type="ARBA" id="ARBA00022448"/>
    </source>
</evidence>
<dbReference type="RefSeq" id="WP_129047767.1">
    <property type="nucleotide sequence ID" value="NZ_SDHX01000001.1"/>
</dbReference>
<organism evidence="13 14">
    <name type="scientific">Oleiharenicola lentus</name>
    <dbReference type="NCBI Taxonomy" id="2508720"/>
    <lineage>
        <taxon>Bacteria</taxon>
        <taxon>Pseudomonadati</taxon>
        <taxon>Verrucomicrobiota</taxon>
        <taxon>Opitutia</taxon>
        <taxon>Opitutales</taxon>
        <taxon>Opitutaceae</taxon>
        <taxon>Oleiharenicola</taxon>
    </lineage>
</organism>
<evidence type="ECO:0000256" key="8">
    <source>
        <dbReference type="ARBA" id="ARBA00023065"/>
    </source>
</evidence>
<dbReference type="InterPro" id="IPR036942">
    <property type="entry name" value="Beta-barrel_TonB_sf"/>
</dbReference>
<evidence type="ECO:0000313" key="14">
    <source>
        <dbReference type="Proteomes" id="UP000290218"/>
    </source>
</evidence>
<dbReference type="PANTHER" id="PTHR32552">
    <property type="entry name" value="FERRICHROME IRON RECEPTOR-RELATED"/>
    <property type="match status" value="1"/>
</dbReference>
<dbReference type="Gene3D" id="2.170.130.10">
    <property type="entry name" value="TonB-dependent receptor, plug domain"/>
    <property type="match status" value="1"/>
</dbReference>
<dbReference type="GO" id="GO:0009279">
    <property type="term" value="C:cell outer membrane"/>
    <property type="evidence" value="ECO:0007669"/>
    <property type="project" value="UniProtKB-SubCell"/>
</dbReference>
<comment type="caution">
    <text evidence="13">The sequence shown here is derived from an EMBL/GenBank/DDBJ whole genome shotgun (WGS) entry which is preliminary data.</text>
</comment>
<dbReference type="Gene3D" id="2.40.170.20">
    <property type="entry name" value="TonB-dependent receptor, beta-barrel domain"/>
    <property type="match status" value="2"/>
</dbReference>
<keyword evidence="5" id="KW-0812">Transmembrane</keyword>
<evidence type="ECO:0000259" key="12">
    <source>
        <dbReference type="Pfam" id="PF07715"/>
    </source>
</evidence>
<sequence length="1119" mass="122480">MKTQASYLISLCVAVLLTASVVGQTSPTTGPAAPSVSEKEDVLVLSPFEVTGENNNGYAASNTLAGTRLRTDLKDVAASIQVVTKEFMQDIGANTLDDLLVYTVGTEAAGIGGNYSDSSANADTVSAFGSIRSPQGSNRVRGLGSADQTRDYFITSLPTDGYNIDRVEVNRGPNSMLFGLGSPAGIINTGLIKALTNNTKTKLEAQFDQNGSSRATLDHNQVLIKDKLALRVAALYGDKRYQQEPAYVRDARFYGTVTWKPWNSGTLKLSAESAKQHSNKVQTQPPHDQFTWWFALGKPVYDPTTGIGSYLGTPPTDPNLRAINTNGSANGNLLSTWSGTPNLIMENPNVTKFGVTGLDPAIWAIEGNNNRVRLNPAGTAFANDAMRRLQAGKNYLQRINLTASPALNNFWRDFRLTDPAIFNFYDEMLEGPNKREWSFWKSYNLSFEQRLGGNAGIEIAFDKQSLDSGYVNPFDFRSHAINIDINTKLPNGLPNPNLGRPMVTGASFQSSGYTDREAFRATAYYNLNLQKILKPGWLGTLLGRHVFTGAYTGQKRFSSGYGGRAYYAGYDWWQADSLNDPRTIDVGSNRTIQRLTYVGPSLVGASSPVNAGVQSIRVHNGLDGIQNLTTLFYQTPPTSPVALAPWQTRTFSVIQGTKYDLSNNATFTSRNGEDIKSTVFVANSYWWDNTLVSTLGWRNDAFKTFDAGAPPIDPASGLRILTDAAWPNRLRIDSSASSFNYGAVLHEPPFLRGKLPWGANLSLTYNKSDNFKVSGQRVDLFNQSISPPTGTTKEYGIILTLLDGRLDLRATKYETSSALSTNTAFRELTNQLVRRLDDQIELNSNAAYQAVAPAAALSAWTQWQQGADAKQLMETFTFSFAPGPNGTTIVNHDDRIDIVAQTSDTVATGTEYDLTYNPTKNWRIALNAARQQAVLSNTASSYQKMITILDPVWGGSAAALPDSVTSTSTLGNQWGTIKANVQKQILLDGSSNPEVRKWRFNLVNNYTFSSGRLSGLNIGGAIRWQDKVAIGYPVTILADGSAQYDVTSPYFGPAETNYDAWVGYRRKIGQNMTWRIQLNVRSIGVGNELIPISAQIDGTYDSVRIAEPQTWSITNTLEF</sequence>
<dbReference type="SUPFAM" id="SSF56935">
    <property type="entry name" value="Porins"/>
    <property type="match status" value="1"/>
</dbReference>
<keyword evidence="7" id="KW-0408">Iron</keyword>